<proteinExistence type="predicted"/>
<keyword evidence="1" id="KW-0812">Transmembrane</keyword>
<keyword evidence="1" id="KW-0472">Membrane</keyword>
<gene>
    <name evidence="2" type="ORF">EJ06DRAFT_525269</name>
</gene>
<evidence type="ECO:0008006" key="4">
    <source>
        <dbReference type="Google" id="ProtNLM"/>
    </source>
</evidence>
<keyword evidence="3" id="KW-1185">Reference proteome</keyword>
<dbReference type="PANTHER" id="PTHR23028:SF134">
    <property type="entry name" value="PUTATIVE (AFU_ORTHOLOGUE AFUA_4G08520)-RELATED"/>
    <property type="match status" value="1"/>
</dbReference>
<feature type="transmembrane region" description="Helical" evidence="1">
    <location>
        <begin position="281"/>
        <end position="300"/>
    </location>
</feature>
<dbReference type="InterPro" id="IPR050879">
    <property type="entry name" value="Acyltransferase_3"/>
</dbReference>
<reference evidence="2" key="1">
    <citation type="journal article" date="2020" name="Stud. Mycol.">
        <title>101 Dothideomycetes genomes: a test case for predicting lifestyles and emergence of pathogens.</title>
        <authorList>
            <person name="Haridas S."/>
            <person name="Albert R."/>
            <person name="Binder M."/>
            <person name="Bloem J."/>
            <person name="Labutti K."/>
            <person name="Salamov A."/>
            <person name="Andreopoulos B."/>
            <person name="Baker S."/>
            <person name="Barry K."/>
            <person name="Bills G."/>
            <person name="Bluhm B."/>
            <person name="Cannon C."/>
            <person name="Castanera R."/>
            <person name="Culley D."/>
            <person name="Daum C."/>
            <person name="Ezra D."/>
            <person name="Gonzalez J."/>
            <person name="Henrissat B."/>
            <person name="Kuo A."/>
            <person name="Liang C."/>
            <person name="Lipzen A."/>
            <person name="Lutzoni F."/>
            <person name="Magnuson J."/>
            <person name="Mondo S."/>
            <person name="Nolan M."/>
            <person name="Ohm R."/>
            <person name="Pangilinan J."/>
            <person name="Park H.-J."/>
            <person name="Ramirez L."/>
            <person name="Alfaro M."/>
            <person name="Sun H."/>
            <person name="Tritt A."/>
            <person name="Yoshinaga Y."/>
            <person name="Zwiers L.-H."/>
            <person name="Turgeon B."/>
            <person name="Goodwin S."/>
            <person name="Spatafora J."/>
            <person name="Crous P."/>
            <person name="Grigoriev I."/>
        </authorList>
    </citation>
    <scope>NUCLEOTIDE SEQUENCE</scope>
    <source>
        <strain evidence="2">CBS 262.69</strain>
    </source>
</reference>
<dbReference type="AlphaFoldDB" id="A0A6G1HHW1"/>
<dbReference type="OrthoDB" id="5819582at2759"/>
<dbReference type="Proteomes" id="UP000799640">
    <property type="component" value="Unassembled WGS sequence"/>
</dbReference>
<feature type="transmembrane region" description="Helical" evidence="1">
    <location>
        <begin position="320"/>
        <end position="344"/>
    </location>
</feature>
<sequence>MRLDPPSPVEADPFLDLEKDLPSSYASPFARLLLTAISAAAAFLPSFLQPNTYEEIVPTPTAWLDGMRGGHAVFKDQDMPGFKEPQPPTWRKDPFSTQFSDWLSATWNWVNAWSPQNYPSIVLFATLVSFARLAPRMRLVGLVGMVVYCYFSFCWEAWLLFAGTSLAQLKMLEESAAPPSPARFGISLPPRRTRSDFFKGALFVAGLHLLSVPDYGHASTAPGYKFILRHLNPSFWHGESWRFPHCLGALLTVYATSSIGTNALRSIFTSRYAVYLGRISYALYLVHCPVVHMLGFWIVPAMWRMTWTRRRPEDMLGKEVGWLLATEIVTAATIWAADLFWRLVDRRIFPSLRRVHGTEGGVTAVGRASSVEERRGQTLF</sequence>
<organism evidence="2 3">
    <name type="scientific">Trichodelitschia bisporula</name>
    <dbReference type="NCBI Taxonomy" id="703511"/>
    <lineage>
        <taxon>Eukaryota</taxon>
        <taxon>Fungi</taxon>
        <taxon>Dikarya</taxon>
        <taxon>Ascomycota</taxon>
        <taxon>Pezizomycotina</taxon>
        <taxon>Dothideomycetes</taxon>
        <taxon>Dothideomycetes incertae sedis</taxon>
        <taxon>Phaeotrichales</taxon>
        <taxon>Phaeotrichaceae</taxon>
        <taxon>Trichodelitschia</taxon>
    </lineage>
</organism>
<accession>A0A6G1HHW1</accession>
<keyword evidence="1" id="KW-1133">Transmembrane helix</keyword>
<feature type="transmembrane region" description="Helical" evidence="1">
    <location>
        <begin position="29"/>
        <end position="48"/>
    </location>
</feature>
<evidence type="ECO:0000313" key="3">
    <source>
        <dbReference type="Proteomes" id="UP000799640"/>
    </source>
</evidence>
<feature type="transmembrane region" description="Helical" evidence="1">
    <location>
        <begin position="139"/>
        <end position="161"/>
    </location>
</feature>
<dbReference type="PANTHER" id="PTHR23028">
    <property type="entry name" value="ACETYLTRANSFERASE"/>
    <property type="match status" value="1"/>
</dbReference>
<feature type="transmembrane region" description="Helical" evidence="1">
    <location>
        <begin position="241"/>
        <end position="260"/>
    </location>
</feature>
<evidence type="ECO:0000313" key="2">
    <source>
        <dbReference type="EMBL" id="KAF2395648.1"/>
    </source>
</evidence>
<evidence type="ECO:0000256" key="1">
    <source>
        <dbReference type="SAM" id="Phobius"/>
    </source>
</evidence>
<dbReference type="EMBL" id="ML996712">
    <property type="protein sequence ID" value="KAF2395648.1"/>
    <property type="molecule type" value="Genomic_DNA"/>
</dbReference>
<protein>
    <recommendedName>
        <fullName evidence="4">Acyltransferase 3 domain-containing protein</fullName>
    </recommendedName>
</protein>
<name>A0A6G1HHW1_9PEZI</name>